<gene>
    <name evidence="1" type="primary">ORF170141</name>
</gene>
<protein>
    <submittedName>
        <fullName evidence="1">Uncharacterized protein</fullName>
    </submittedName>
</protein>
<accession>A0A0B7BB52</accession>
<proteinExistence type="predicted"/>
<sequence>MHAFSSANTTYIAYYKKILPRSWKSGFNAHKDRAWAPITPLPFLQQQCKSCSFKKVYFIQVPVDNICQ</sequence>
<reference evidence="1" key="1">
    <citation type="submission" date="2014-12" db="EMBL/GenBank/DDBJ databases">
        <title>Insight into the proteome of Arion vulgaris.</title>
        <authorList>
            <person name="Aradska J."/>
            <person name="Bulat T."/>
            <person name="Smidak R."/>
            <person name="Sarate P."/>
            <person name="Gangsoo J."/>
            <person name="Sialana F."/>
            <person name="Bilban M."/>
            <person name="Lubec G."/>
        </authorList>
    </citation>
    <scope>NUCLEOTIDE SEQUENCE</scope>
    <source>
        <tissue evidence="1">Skin</tissue>
    </source>
</reference>
<dbReference type="AlphaFoldDB" id="A0A0B7BB52"/>
<evidence type="ECO:0000313" key="1">
    <source>
        <dbReference type="EMBL" id="CEK89315.1"/>
    </source>
</evidence>
<organism evidence="1">
    <name type="scientific">Arion vulgaris</name>
    <dbReference type="NCBI Taxonomy" id="1028688"/>
    <lineage>
        <taxon>Eukaryota</taxon>
        <taxon>Metazoa</taxon>
        <taxon>Spiralia</taxon>
        <taxon>Lophotrochozoa</taxon>
        <taxon>Mollusca</taxon>
        <taxon>Gastropoda</taxon>
        <taxon>Heterobranchia</taxon>
        <taxon>Euthyneura</taxon>
        <taxon>Panpulmonata</taxon>
        <taxon>Eupulmonata</taxon>
        <taxon>Stylommatophora</taxon>
        <taxon>Helicina</taxon>
        <taxon>Arionoidea</taxon>
        <taxon>Arionidae</taxon>
        <taxon>Arion</taxon>
    </lineage>
</organism>
<name>A0A0B7BB52_9EUPU</name>
<dbReference type="EMBL" id="HACG01042450">
    <property type="protein sequence ID" value="CEK89315.1"/>
    <property type="molecule type" value="Transcribed_RNA"/>
</dbReference>